<protein>
    <submittedName>
        <fullName evidence="1">Uncharacterized protein</fullName>
    </submittedName>
</protein>
<proteinExistence type="predicted"/>
<organism evidence="1 2">
    <name type="scientific">Camellia lanceoleosa</name>
    <dbReference type="NCBI Taxonomy" id="1840588"/>
    <lineage>
        <taxon>Eukaryota</taxon>
        <taxon>Viridiplantae</taxon>
        <taxon>Streptophyta</taxon>
        <taxon>Embryophyta</taxon>
        <taxon>Tracheophyta</taxon>
        <taxon>Spermatophyta</taxon>
        <taxon>Magnoliopsida</taxon>
        <taxon>eudicotyledons</taxon>
        <taxon>Gunneridae</taxon>
        <taxon>Pentapetalae</taxon>
        <taxon>asterids</taxon>
        <taxon>Ericales</taxon>
        <taxon>Theaceae</taxon>
        <taxon>Camellia</taxon>
    </lineage>
</organism>
<dbReference type="EMBL" id="CM045759">
    <property type="protein sequence ID" value="KAI8017157.1"/>
    <property type="molecule type" value="Genomic_DNA"/>
</dbReference>
<comment type="caution">
    <text evidence="1">The sequence shown here is derived from an EMBL/GenBank/DDBJ whole genome shotgun (WGS) entry which is preliminary data.</text>
</comment>
<evidence type="ECO:0000313" key="2">
    <source>
        <dbReference type="Proteomes" id="UP001060215"/>
    </source>
</evidence>
<accession>A0ACC0HXC1</accession>
<reference evidence="1 2" key="1">
    <citation type="journal article" date="2022" name="Plant J.">
        <title>Chromosome-level genome of Camellia lanceoleosa provides a valuable resource for understanding genome evolution and self-incompatibility.</title>
        <authorList>
            <person name="Gong W."/>
            <person name="Xiao S."/>
            <person name="Wang L."/>
            <person name="Liao Z."/>
            <person name="Chang Y."/>
            <person name="Mo W."/>
            <person name="Hu G."/>
            <person name="Li W."/>
            <person name="Zhao G."/>
            <person name="Zhu H."/>
            <person name="Hu X."/>
            <person name="Ji K."/>
            <person name="Xiang X."/>
            <person name="Song Q."/>
            <person name="Yuan D."/>
            <person name="Jin S."/>
            <person name="Zhang L."/>
        </authorList>
    </citation>
    <scope>NUCLEOTIDE SEQUENCE [LARGE SCALE GENOMIC DNA]</scope>
    <source>
        <strain evidence="1">SQ_2022a</strain>
    </source>
</reference>
<keyword evidence="2" id="KW-1185">Reference proteome</keyword>
<evidence type="ECO:0000313" key="1">
    <source>
        <dbReference type="EMBL" id="KAI8017157.1"/>
    </source>
</evidence>
<dbReference type="Proteomes" id="UP001060215">
    <property type="component" value="Chromosome 2"/>
</dbReference>
<name>A0ACC0HXC1_9ERIC</name>
<gene>
    <name evidence="1" type="ORF">LOK49_LG04G03154</name>
</gene>
<sequence length="102" mass="11179">METARTCFSCSNPCYCRESLVKPTVHKPPLATTTSCVSAWACKKGHGVASKLIHGVTGAFFMSLKLCSCVYIDTKGDSEDSDSLPFMIYVYDDKTKGQLIQQ</sequence>